<evidence type="ECO:0000313" key="2">
    <source>
        <dbReference type="EMBL" id="KMZ75244.1"/>
    </source>
</evidence>
<dbReference type="EMBL" id="LFYR01001212">
    <property type="protein sequence ID" value="KMZ63733.1"/>
    <property type="molecule type" value="Genomic_DNA"/>
</dbReference>
<reference evidence="1" key="1">
    <citation type="submission" date="2015-06" db="EMBL/GenBank/DDBJ databases">
        <title>The genome of the seagrass Zostera marina.</title>
        <authorList>
            <person name="Olsen J.L."/>
            <person name="Schmutz J."/>
            <person name="Jenkins J."/>
            <person name="Grimwood J."/>
            <person name="Amirebrahimi M."/>
            <person name="Tice H."/>
            <person name="Chovatia M."/>
            <person name="Van de Peer Y."/>
            <person name="Rouze P."/>
            <person name="Verhelst B."/>
            <person name="Lin Y.-C."/>
        </authorList>
    </citation>
    <scope>NUCLEOTIDE SEQUENCE [LARGE SCALE GENOMIC DNA]</scope>
    <source>
        <strain evidence="1">Finnish</strain>
    </source>
</reference>
<dbReference type="Proteomes" id="UP000036987">
    <property type="component" value="Unassembled WGS sequence"/>
</dbReference>
<proteinExistence type="predicted"/>
<reference evidence="3" key="2">
    <citation type="journal article" date="2016" name="Nature">
        <title>The genome of the seagrass Zostera marina reveals angiosperm adaptation to the sea.</title>
        <authorList>
            <person name="Olsen J.L."/>
            <person name="Rouze P."/>
            <person name="Verhelst B."/>
            <person name="Lin Y.-C."/>
            <person name="Bayer T."/>
            <person name="Collen J."/>
            <person name="Dattolo E."/>
            <person name="De Paoli E."/>
            <person name="Dittami S."/>
            <person name="Maumus F."/>
            <person name="Michel G."/>
            <person name="Kersting A."/>
            <person name="Lauritano C."/>
            <person name="Lohaus R."/>
            <person name="Toepel M."/>
            <person name="Tonon T."/>
            <person name="Vanneste K."/>
            <person name="Amirebrahimi M."/>
            <person name="Brakel J."/>
            <person name="Bostroem C."/>
            <person name="Chovatia M."/>
            <person name="Grimwood J."/>
            <person name="Jenkins J.W."/>
            <person name="Jueterbock A."/>
            <person name="Mraz A."/>
            <person name="Stam W.T."/>
            <person name="Tice H."/>
            <person name="Bornberg-Bauer E."/>
            <person name="Green P.J."/>
            <person name="Pearson G.A."/>
            <person name="Procaccini G."/>
            <person name="Duarte C.M."/>
            <person name="Schmutz J."/>
            <person name="Reusch T.B.H."/>
            <person name="Van de Peer Y."/>
        </authorList>
    </citation>
    <scope>NUCLEOTIDE SEQUENCE [LARGE SCALE GENOMIC DNA]</scope>
    <source>
        <strain evidence="3">cv. Finnish</strain>
    </source>
</reference>
<evidence type="ECO:0000313" key="3">
    <source>
        <dbReference type="Proteomes" id="UP000036987"/>
    </source>
</evidence>
<dbReference type="EMBL" id="LFYR01000192">
    <property type="protein sequence ID" value="KMZ75244.1"/>
    <property type="molecule type" value="Genomic_DNA"/>
</dbReference>
<keyword evidence="3" id="KW-1185">Reference proteome</keyword>
<dbReference type="STRING" id="29655.A0A0K9P419"/>
<accession>A0A0K9P419</accession>
<name>A0A0K9P419_ZOSMR</name>
<sequence length="147" mass="17795">MWRLWNHDHTLMQTNLPTIYLILVSYTTKKIYPQMLLQQGGRFWVKMAYEYIARFYIEEEKQVYTIRHDITDVKSLMPGLLLAIRKVARLKNLIYGLEKFILEPRSLNFSRSTLQVSSLVWSLNEKRENLTCIFFYNYVFYLRLRLA</sequence>
<evidence type="ECO:0000313" key="1">
    <source>
        <dbReference type="EMBL" id="KMZ63733.1"/>
    </source>
</evidence>
<dbReference type="AlphaFoldDB" id="A0A0K9P419"/>
<gene>
    <name evidence="2" type="ORF">ZOSMA_117G00610</name>
    <name evidence="1" type="ORF">ZOSMA_39G00040</name>
</gene>
<protein>
    <submittedName>
        <fullName evidence="1">Uncharacterized protein</fullName>
    </submittedName>
</protein>
<organism evidence="1 3">
    <name type="scientific">Zostera marina</name>
    <name type="common">Eelgrass</name>
    <dbReference type="NCBI Taxonomy" id="29655"/>
    <lineage>
        <taxon>Eukaryota</taxon>
        <taxon>Viridiplantae</taxon>
        <taxon>Streptophyta</taxon>
        <taxon>Embryophyta</taxon>
        <taxon>Tracheophyta</taxon>
        <taxon>Spermatophyta</taxon>
        <taxon>Magnoliopsida</taxon>
        <taxon>Liliopsida</taxon>
        <taxon>Zosteraceae</taxon>
        <taxon>Zostera</taxon>
    </lineage>
</organism>
<comment type="caution">
    <text evidence="1">The sequence shown here is derived from an EMBL/GenBank/DDBJ whole genome shotgun (WGS) entry which is preliminary data.</text>
</comment>